<dbReference type="EMBL" id="OZ019910">
    <property type="protein sequence ID" value="CAK9211515.1"/>
    <property type="molecule type" value="Genomic_DNA"/>
</dbReference>
<evidence type="ECO:0000313" key="4">
    <source>
        <dbReference type="Proteomes" id="UP001497512"/>
    </source>
</evidence>
<evidence type="ECO:0000313" key="3">
    <source>
        <dbReference type="EMBL" id="CAK9211515.1"/>
    </source>
</evidence>
<evidence type="ECO:0000256" key="1">
    <source>
        <dbReference type="SAM" id="MobiDB-lite"/>
    </source>
</evidence>
<dbReference type="Pfam" id="PF00149">
    <property type="entry name" value="Metallophos"/>
    <property type="match status" value="1"/>
</dbReference>
<protein>
    <recommendedName>
        <fullName evidence="2">Calcineurin-like phosphoesterase domain-containing protein</fullName>
    </recommendedName>
</protein>
<keyword evidence="4" id="KW-1185">Reference proteome</keyword>
<dbReference type="PANTHER" id="PTHR10139">
    <property type="entry name" value="DOUBLE-STRAND BREAK REPAIR PROTEIN MRE11"/>
    <property type="match status" value="1"/>
</dbReference>
<dbReference type="Proteomes" id="UP001497512">
    <property type="component" value="Chromosome 18"/>
</dbReference>
<gene>
    <name evidence="3" type="ORF">CSSPTR1EN2_LOCUS10745</name>
</gene>
<accession>A0ABP0U2R4</accession>
<organism evidence="3 4">
    <name type="scientific">Sphagnum troendelagicum</name>
    <dbReference type="NCBI Taxonomy" id="128251"/>
    <lineage>
        <taxon>Eukaryota</taxon>
        <taxon>Viridiplantae</taxon>
        <taxon>Streptophyta</taxon>
        <taxon>Embryophyta</taxon>
        <taxon>Bryophyta</taxon>
        <taxon>Sphagnophytina</taxon>
        <taxon>Sphagnopsida</taxon>
        <taxon>Sphagnales</taxon>
        <taxon>Sphagnaceae</taxon>
        <taxon>Sphagnum</taxon>
    </lineage>
</organism>
<evidence type="ECO:0000259" key="2">
    <source>
        <dbReference type="Pfam" id="PF00149"/>
    </source>
</evidence>
<dbReference type="InterPro" id="IPR004843">
    <property type="entry name" value="Calcineurin-like_PHP"/>
</dbReference>
<feature type="domain" description="Calcineurin-like phosphoesterase" evidence="2">
    <location>
        <begin position="30"/>
        <end position="165"/>
    </location>
</feature>
<feature type="compositionally biased region" description="Low complexity" evidence="1">
    <location>
        <begin position="185"/>
        <end position="197"/>
    </location>
</feature>
<reference evidence="3" key="1">
    <citation type="submission" date="2024-02" db="EMBL/GenBank/DDBJ databases">
        <authorList>
            <consortium name="ELIXIR-Norway"/>
            <consortium name="Elixir Norway"/>
        </authorList>
    </citation>
    <scope>NUCLEOTIDE SEQUENCE</scope>
</reference>
<name>A0ABP0U2R4_9BRYO</name>
<feature type="region of interest" description="Disordered" evidence="1">
    <location>
        <begin position="171"/>
        <end position="319"/>
    </location>
</feature>
<dbReference type="Gene3D" id="3.60.21.10">
    <property type="match status" value="1"/>
</dbReference>
<proteinExistence type="predicted"/>
<dbReference type="SUPFAM" id="SSF56300">
    <property type="entry name" value="Metallo-dependent phosphatases"/>
    <property type="match status" value="1"/>
</dbReference>
<feature type="compositionally biased region" description="Acidic residues" evidence="1">
    <location>
        <begin position="272"/>
        <end position="284"/>
    </location>
</feature>
<dbReference type="InterPro" id="IPR029052">
    <property type="entry name" value="Metallo-depent_PP-like"/>
</dbReference>
<sequence>MVTPAGSGGMVDTDTLQILVATDYHLGYMEKDEVDFLLLGGDLFHENKPSRSTLVRTIEILQRYCLNDRPVQFQVVSDQTINFPNKFGHVNYEDPHFNVGLPVFTIHGNHDDPAGVNKLTEEADLRQIQEESDVVVKVGEHMQVSFSFLLLTSADTVGGRSGGKSVQQIETFSDDEVVGQREATPKAATAAKQKQPACQETKDEPNSSQGRGKGTRGRGRGSRGNLTQTTLDVLREPRPSRRAASAAATVALQRISESEEDEPASLAASDKDSDEELGEPESDPEPVVSTKDRKRPASTSQRRGRGVTAKRGCGKDWFH</sequence>
<dbReference type="PANTHER" id="PTHR10139:SF1">
    <property type="entry name" value="DOUBLE-STRAND BREAK REPAIR PROTEIN MRE11"/>
    <property type="match status" value="1"/>
</dbReference>